<dbReference type="AlphaFoldDB" id="A0A4Q1CFZ0"/>
<keyword evidence="3" id="KW-1185">Reference proteome</keyword>
<comment type="caution">
    <text evidence="2">The sequence shown here is derived from an EMBL/GenBank/DDBJ whole genome shotgun (WGS) entry which is preliminary data.</text>
</comment>
<evidence type="ECO:0000256" key="1">
    <source>
        <dbReference type="SAM" id="SignalP"/>
    </source>
</evidence>
<sequence length="135" mass="15865">MKLKFVLFIFMLFSTGVLISQSKQTADKKSYKTLAKQEAAMLKQQLNLTQKQAIEIEAVELEYMEKRRAIGAQSSLPISNRGEELSKIAAWRKEMYQKILSNKQYEDYQNLLLRRKNEYNTKNQEIINRAKQKRG</sequence>
<name>A0A4Q1CFZ0_9BACT</name>
<keyword evidence="1" id="KW-0732">Signal</keyword>
<accession>A0A4Q1CFZ0</accession>
<feature type="chain" id="PRO_5020768642" description="DUF4890 domain-containing protein" evidence="1">
    <location>
        <begin position="20"/>
        <end position="135"/>
    </location>
</feature>
<feature type="signal peptide" evidence="1">
    <location>
        <begin position="1"/>
        <end position="19"/>
    </location>
</feature>
<evidence type="ECO:0008006" key="4">
    <source>
        <dbReference type="Google" id="ProtNLM"/>
    </source>
</evidence>
<dbReference type="RefSeq" id="WP_129132370.1">
    <property type="nucleotide sequence ID" value="NZ_SDHW01000006.1"/>
</dbReference>
<evidence type="ECO:0000313" key="3">
    <source>
        <dbReference type="Proteomes" id="UP000290204"/>
    </source>
</evidence>
<protein>
    <recommendedName>
        <fullName evidence="4">DUF4890 domain-containing protein</fullName>
    </recommendedName>
</protein>
<proteinExistence type="predicted"/>
<dbReference type="EMBL" id="SDHW01000006">
    <property type="protein sequence ID" value="RXK58567.1"/>
    <property type="molecule type" value="Genomic_DNA"/>
</dbReference>
<gene>
    <name evidence="2" type="ORF">ESA94_18215</name>
</gene>
<reference evidence="2 3" key="1">
    <citation type="submission" date="2019-01" db="EMBL/GenBank/DDBJ databases">
        <title>Lacibacter sp. strain TTM-7.</title>
        <authorList>
            <person name="Chen W.-M."/>
        </authorList>
    </citation>
    <scope>NUCLEOTIDE SEQUENCE [LARGE SCALE GENOMIC DNA]</scope>
    <source>
        <strain evidence="2 3">TTM-7</strain>
    </source>
</reference>
<dbReference type="Proteomes" id="UP000290204">
    <property type="component" value="Unassembled WGS sequence"/>
</dbReference>
<organism evidence="2 3">
    <name type="scientific">Lacibacter luteus</name>
    <dbReference type="NCBI Taxonomy" id="2508719"/>
    <lineage>
        <taxon>Bacteria</taxon>
        <taxon>Pseudomonadati</taxon>
        <taxon>Bacteroidota</taxon>
        <taxon>Chitinophagia</taxon>
        <taxon>Chitinophagales</taxon>
        <taxon>Chitinophagaceae</taxon>
        <taxon>Lacibacter</taxon>
    </lineage>
</organism>
<evidence type="ECO:0000313" key="2">
    <source>
        <dbReference type="EMBL" id="RXK58567.1"/>
    </source>
</evidence>